<dbReference type="InterPro" id="IPR016291">
    <property type="entry name" value="Isochorismatase"/>
</dbReference>
<keyword evidence="1" id="KW-0378">Hydrolase</keyword>
<evidence type="ECO:0000259" key="2">
    <source>
        <dbReference type="Pfam" id="PF00857"/>
    </source>
</evidence>
<dbReference type="Proteomes" id="UP000520767">
    <property type="component" value="Unassembled WGS sequence"/>
</dbReference>
<dbReference type="AlphaFoldDB" id="A0A7W7Q0I3"/>
<dbReference type="InterPro" id="IPR050272">
    <property type="entry name" value="Isochorismatase-like_hydrls"/>
</dbReference>
<dbReference type="GO" id="GO:0008908">
    <property type="term" value="F:isochorismatase activity"/>
    <property type="evidence" value="ECO:0007669"/>
    <property type="project" value="InterPro"/>
</dbReference>
<dbReference type="PANTHER" id="PTHR43540">
    <property type="entry name" value="PEROXYUREIDOACRYLATE/UREIDOACRYLATE AMIDOHYDROLASE-RELATED"/>
    <property type="match status" value="1"/>
</dbReference>
<evidence type="ECO:0000256" key="1">
    <source>
        <dbReference type="ARBA" id="ARBA00022801"/>
    </source>
</evidence>
<comment type="caution">
    <text evidence="3">The sequence shown here is derived from an EMBL/GenBank/DDBJ whole genome shotgun (WGS) entry which is preliminary data.</text>
</comment>
<dbReference type="InterPro" id="IPR036380">
    <property type="entry name" value="Isochorismatase-like_sf"/>
</dbReference>
<proteinExistence type="predicted"/>
<dbReference type="Gene3D" id="3.40.50.850">
    <property type="entry name" value="Isochorismatase-like"/>
    <property type="match status" value="1"/>
</dbReference>
<dbReference type="InterPro" id="IPR000868">
    <property type="entry name" value="Isochorismatase-like_dom"/>
</dbReference>
<dbReference type="EMBL" id="JACHJQ010000001">
    <property type="protein sequence ID" value="MBB4904731.1"/>
    <property type="molecule type" value="Genomic_DNA"/>
</dbReference>
<dbReference type="SUPFAM" id="SSF52499">
    <property type="entry name" value="Isochorismatase-like hydrolases"/>
    <property type="match status" value="1"/>
</dbReference>
<dbReference type="RefSeq" id="WP_184808946.1">
    <property type="nucleotide sequence ID" value="NZ_JACHJQ010000001.1"/>
</dbReference>
<feature type="domain" description="Isochorismatase-like" evidence="2">
    <location>
        <begin position="11"/>
        <end position="166"/>
    </location>
</feature>
<dbReference type="Pfam" id="PF00857">
    <property type="entry name" value="Isochorismatase"/>
    <property type="match status" value="1"/>
</dbReference>
<name>A0A7W7Q0I3_9PSEU</name>
<evidence type="ECO:0000313" key="3">
    <source>
        <dbReference type="EMBL" id="MBB4904731.1"/>
    </source>
</evidence>
<keyword evidence="4" id="KW-1185">Reference proteome</keyword>
<dbReference type="PANTHER" id="PTHR43540:SF7">
    <property type="entry name" value="ISOCHORISMATASE FAMILY PROTEIN YECD"/>
    <property type="match status" value="1"/>
</dbReference>
<evidence type="ECO:0000313" key="4">
    <source>
        <dbReference type="Proteomes" id="UP000520767"/>
    </source>
</evidence>
<reference evidence="3 4" key="1">
    <citation type="submission" date="2020-08" db="EMBL/GenBank/DDBJ databases">
        <title>Genomic Encyclopedia of Type Strains, Phase III (KMG-III): the genomes of soil and plant-associated and newly described type strains.</title>
        <authorList>
            <person name="Whitman W."/>
        </authorList>
    </citation>
    <scope>NUCLEOTIDE SEQUENCE [LARGE SCALE GENOMIC DNA]</scope>
    <source>
        <strain evidence="3 4">CECT 8960</strain>
    </source>
</reference>
<accession>A0A7W7Q0I3</accession>
<protein>
    <submittedName>
        <fullName evidence="3">Nicotinamidase-related amidase</fullName>
    </submittedName>
</protein>
<dbReference type="CDD" id="cd00431">
    <property type="entry name" value="cysteine_hydrolases"/>
    <property type="match status" value="1"/>
</dbReference>
<sequence length="174" mass="18768">MSPLNLDPRRTAMVLVDLMPRIIALPTTPHTGEQVLERCVRLADAFRERGGLVVWVRVERPGGTQPEGSELAVTPPEGDVVVVKNSWGAFPSSGIDAALREHDIETVVFGGIATNFGVESTARAADDHGYATVLVSDAMSGLDQHAHDFAVEYVFPKLGVVVTTEELLARLPTR</sequence>
<dbReference type="PRINTS" id="PR01398">
    <property type="entry name" value="ISCHRISMTASE"/>
</dbReference>
<organism evidence="3 4">
    <name type="scientific">Actinophytocola algeriensis</name>
    <dbReference type="NCBI Taxonomy" id="1768010"/>
    <lineage>
        <taxon>Bacteria</taxon>
        <taxon>Bacillati</taxon>
        <taxon>Actinomycetota</taxon>
        <taxon>Actinomycetes</taxon>
        <taxon>Pseudonocardiales</taxon>
        <taxon>Pseudonocardiaceae</taxon>
    </lineage>
</organism>
<gene>
    <name evidence="3" type="ORF">FHR82_000941</name>
</gene>